<protein>
    <recommendedName>
        <fullName evidence="4">Elongation factor Ts, mitochondrial</fullName>
        <shortName evidence="4">EF-Ts</shortName>
        <shortName evidence="4">EF-TsMt</shortName>
    </recommendedName>
</protein>
<dbReference type="Proteomes" id="UP000193642">
    <property type="component" value="Unassembled WGS sequence"/>
</dbReference>
<dbReference type="InterPro" id="IPR009060">
    <property type="entry name" value="UBA-like_sf"/>
</dbReference>
<dbReference type="Gene3D" id="1.10.8.10">
    <property type="entry name" value="DNA helicase RuvA subunit, C-terminal domain"/>
    <property type="match status" value="1"/>
</dbReference>
<evidence type="ECO:0000313" key="6">
    <source>
        <dbReference type="EMBL" id="ORY53865.1"/>
    </source>
</evidence>
<comment type="subcellular location">
    <subcellularLocation>
        <location evidence="4">Mitochondrion</location>
    </subcellularLocation>
</comment>
<comment type="function">
    <text evidence="4">Associates with the EF-Tu.GDP complex and induces the exchange of GDP to GTP. It remains bound to the aminoacyl-tRNA.EF-Tu.GTP complex up to the GTP hydrolysis stage on the ribosome.</text>
</comment>
<organism evidence="6 7">
    <name type="scientific">Rhizoclosmatium globosum</name>
    <dbReference type="NCBI Taxonomy" id="329046"/>
    <lineage>
        <taxon>Eukaryota</taxon>
        <taxon>Fungi</taxon>
        <taxon>Fungi incertae sedis</taxon>
        <taxon>Chytridiomycota</taxon>
        <taxon>Chytridiomycota incertae sedis</taxon>
        <taxon>Chytridiomycetes</taxon>
        <taxon>Chytridiales</taxon>
        <taxon>Chytriomycetaceae</taxon>
        <taxon>Rhizoclosmatium</taxon>
    </lineage>
</organism>
<comment type="similarity">
    <text evidence="1 4">Belongs to the EF-Ts family.</text>
</comment>
<feature type="domain" description="Translation elongation factor EFTs/EF1B dimerisation" evidence="5">
    <location>
        <begin position="75"/>
        <end position="200"/>
    </location>
</feature>
<dbReference type="STRING" id="329046.A0A1Y2D5L5"/>
<dbReference type="PANTHER" id="PTHR11741:SF0">
    <property type="entry name" value="ELONGATION FACTOR TS, MITOCHONDRIAL"/>
    <property type="match status" value="1"/>
</dbReference>
<dbReference type="SUPFAM" id="SSF54713">
    <property type="entry name" value="Elongation factor Ts (EF-Ts), dimerisation domain"/>
    <property type="match status" value="1"/>
</dbReference>
<dbReference type="Gene3D" id="3.30.479.20">
    <property type="entry name" value="Elongation factor Ts, dimerisation domain"/>
    <property type="match status" value="1"/>
</dbReference>
<dbReference type="Pfam" id="PF00889">
    <property type="entry name" value="EF_TS"/>
    <property type="match status" value="1"/>
</dbReference>
<dbReference type="SUPFAM" id="SSF46934">
    <property type="entry name" value="UBA-like"/>
    <property type="match status" value="1"/>
</dbReference>
<dbReference type="EMBL" id="MCGO01000001">
    <property type="protein sequence ID" value="ORY53865.1"/>
    <property type="molecule type" value="Genomic_DNA"/>
</dbReference>
<keyword evidence="2 4" id="KW-0251">Elongation factor</keyword>
<dbReference type="HAMAP" id="MF_00050">
    <property type="entry name" value="EF_Ts"/>
    <property type="match status" value="1"/>
</dbReference>
<reference evidence="6 7" key="1">
    <citation type="submission" date="2016-07" db="EMBL/GenBank/DDBJ databases">
        <title>Pervasive Adenine N6-methylation of Active Genes in Fungi.</title>
        <authorList>
            <consortium name="DOE Joint Genome Institute"/>
            <person name="Mondo S.J."/>
            <person name="Dannebaum R.O."/>
            <person name="Kuo R.C."/>
            <person name="Labutti K."/>
            <person name="Haridas S."/>
            <person name="Kuo A."/>
            <person name="Salamov A."/>
            <person name="Ahrendt S.R."/>
            <person name="Lipzen A."/>
            <person name="Sullivan W."/>
            <person name="Andreopoulos W.B."/>
            <person name="Clum A."/>
            <person name="Lindquist E."/>
            <person name="Daum C."/>
            <person name="Ramamoorthy G.K."/>
            <person name="Gryganskyi A."/>
            <person name="Culley D."/>
            <person name="Magnuson J.K."/>
            <person name="James T.Y."/>
            <person name="O'Malley M.A."/>
            <person name="Stajich J.E."/>
            <person name="Spatafora J.W."/>
            <person name="Visel A."/>
            <person name="Grigoriev I.V."/>
        </authorList>
    </citation>
    <scope>NUCLEOTIDE SEQUENCE [LARGE SCALE GENOMIC DNA]</scope>
    <source>
        <strain evidence="6 7">JEL800</strain>
    </source>
</reference>
<dbReference type="OrthoDB" id="277235at2759"/>
<keyword evidence="7" id="KW-1185">Reference proteome</keyword>
<evidence type="ECO:0000313" key="7">
    <source>
        <dbReference type="Proteomes" id="UP000193642"/>
    </source>
</evidence>
<proteinExistence type="inferred from homology"/>
<evidence type="ECO:0000256" key="1">
    <source>
        <dbReference type="ARBA" id="ARBA00005532"/>
    </source>
</evidence>
<comment type="caution">
    <text evidence="6">The sequence shown here is derived from an EMBL/GenBank/DDBJ whole genome shotgun (WGS) entry which is preliminary data.</text>
</comment>
<gene>
    <name evidence="4" type="primary">TSF1</name>
    <name evidence="6" type="ORF">BCR33DRAFT_711201</name>
</gene>
<name>A0A1Y2D5L5_9FUNG</name>
<evidence type="ECO:0000256" key="4">
    <source>
        <dbReference type="HAMAP-Rule" id="MF_03135"/>
    </source>
</evidence>
<evidence type="ECO:0000259" key="5">
    <source>
        <dbReference type="Pfam" id="PF00889"/>
    </source>
</evidence>
<dbReference type="GO" id="GO:0005739">
    <property type="term" value="C:mitochondrion"/>
    <property type="evidence" value="ECO:0007669"/>
    <property type="project" value="UniProtKB-SubCell"/>
</dbReference>
<dbReference type="InterPro" id="IPR001816">
    <property type="entry name" value="Transl_elong_EFTs/EF1B"/>
</dbReference>
<evidence type="ECO:0000256" key="3">
    <source>
        <dbReference type="ARBA" id="ARBA00022917"/>
    </source>
</evidence>
<evidence type="ECO:0000256" key="2">
    <source>
        <dbReference type="ARBA" id="ARBA00022768"/>
    </source>
</evidence>
<keyword evidence="3 4" id="KW-0648">Protein biosynthesis</keyword>
<dbReference type="GO" id="GO:0070125">
    <property type="term" value="P:mitochondrial translational elongation"/>
    <property type="evidence" value="ECO:0007669"/>
    <property type="project" value="TreeGrafter"/>
</dbReference>
<accession>A0A1Y2D5L5</accession>
<dbReference type="GO" id="GO:0003746">
    <property type="term" value="F:translation elongation factor activity"/>
    <property type="evidence" value="ECO:0007669"/>
    <property type="project" value="UniProtKB-UniRule"/>
</dbReference>
<dbReference type="InterPro" id="IPR036402">
    <property type="entry name" value="EF-Ts_dimer_sf"/>
</dbReference>
<sequence>MLLRRLFSTATTKPSLAQLVAQLRKETSAPIGKARAALESANGDFAVALESLRRAAEKTSEKVAHRTAKQGNATAAIVEVNCETDFVERGDLFKSAVKDIRSALDSAVPAAAAGVEAGLIHEVSSDDVGKWLESATLSGSDVTVKQRTVDAIAKVGENIRVRRIFVSDVATSDASIRYGGYTHGGSDLMGKIAALVALRVSPVVGFSPSVISDAQLSKEDATKSADELEALVLERQQFLAGGGTVRLVLDEFKLPTSWKRWKLSNSSGLFVVKGLKSRNQTLPKKLCSRLG</sequence>
<keyword evidence="4" id="KW-0496">Mitochondrion</keyword>
<dbReference type="PANTHER" id="PTHR11741">
    <property type="entry name" value="ELONGATION FACTOR TS"/>
    <property type="match status" value="1"/>
</dbReference>
<dbReference type="InterPro" id="IPR014039">
    <property type="entry name" value="Transl_elong_EFTs/EF1B_dimer"/>
</dbReference>
<dbReference type="AlphaFoldDB" id="A0A1Y2D5L5"/>